<evidence type="ECO:0000313" key="3">
    <source>
        <dbReference type="Proteomes" id="UP000266861"/>
    </source>
</evidence>
<reference evidence="2 3" key="1">
    <citation type="submission" date="2018-08" db="EMBL/GenBank/DDBJ databases">
        <title>Genome and evolution of the arbuscular mycorrhizal fungus Diversispora epigaea (formerly Glomus versiforme) and its bacterial endosymbionts.</title>
        <authorList>
            <person name="Sun X."/>
            <person name="Fei Z."/>
            <person name="Harrison M."/>
        </authorList>
    </citation>
    <scope>NUCLEOTIDE SEQUENCE [LARGE SCALE GENOMIC DNA]</scope>
    <source>
        <strain evidence="2 3">IT104</strain>
    </source>
</reference>
<accession>A0A397HBE4</accession>
<keyword evidence="1" id="KW-0812">Transmembrane</keyword>
<comment type="caution">
    <text evidence="2">The sequence shown here is derived from an EMBL/GenBank/DDBJ whole genome shotgun (WGS) entry which is preliminary data.</text>
</comment>
<feature type="transmembrane region" description="Helical" evidence="1">
    <location>
        <begin position="86"/>
        <end position="107"/>
    </location>
</feature>
<sequence>MHQSNFGITLVKKMFKCDPRKAPLPLFKVGINKPLLFPLNFSIFLFPQLYFLSLFFFISLVSLPFHPPYILPYCIICRKKGTTNYIIINSSFAFGFIVFRAFALSNISSTAKALS</sequence>
<keyword evidence="1" id="KW-0472">Membrane</keyword>
<protein>
    <submittedName>
        <fullName evidence="2">Uncharacterized protein</fullName>
    </submittedName>
</protein>
<dbReference type="EMBL" id="PQFF01000323">
    <property type="protein sequence ID" value="RHZ60415.1"/>
    <property type="molecule type" value="Genomic_DNA"/>
</dbReference>
<dbReference type="Proteomes" id="UP000266861">
    <property type="component" value="Unassembled WGS sequence"/>
</dbReference>
<evidence type="ECO:0000313" key="2">
    <source>
        <dbReference type="EMBL" id="RHZ60415.1"/>
    </source>
</evidence>
<organism evidence="2 3">
    <name type="scientific">Diversispora epigaea</name>
    <dbReference type="NCBI Taxonomy" id="1348612"/>
    <lineage>
        <taxon>Eukaryota</taxon>
        <taxon>Fungi</taxon>
        <taxon>Fungi incertae sedis</taxon>
        <taxon>Mucoromycota</taxon>
        <taxon>Glomeromycotina</taxon>
        <taxon>Glomeromycetes</taxon>
        <taxon>Diversisporales</taxon>
        <taxon>Diversisporaceae</taxon>
        <taxon>Diversispora</taxon>
    </lineage>
</organism>
<dbReference type="AlphaFoldDB" id="A0A397HBE4"/>
<name>A0A397HBE4_9GLOM</name>
<proteinExistence type="predicted"/>
<feature type="transmembrane region" description="Helical" evidence="1">
    <location>
        <begin position="43"/>
        <end position="65"/>
    </location>
</feature>
<keyword evidence="1" id="KW-1133">Transmembrane helix</keyword>
<gene>
    <name evidence="2" type="ORF">Glove_353g15</name>
</gene>
<evidence type="ECO:0000256" key="1">
    <source>
        <dbReference type="SAM" id="Phobius"/>
    </source>
</evidence>
<keyword evidence="3" id="KW-1185">Reference proteome</keyword>